<dbReference type="AlphaFoldDB" id="A0A6P8ZVK3"/>
<dbReference type="Gene3D" id="3.40.50.300">
    <property type="entry name" value="P-loop containing nucleotide triphosphate hydrolases"/>
    <property type="match status" value="1"/>
</dbReference>
<dbReference type="Pfam" id="PF11987">
    <property type="entry name" value="IF-2"/>
    <property type="match status" value="1"/>
</dbReference>
<dbReference type="FunCoup" id="A0A6P8ZVK3">
    <property type="interactions" value="1183"/>
</dbReference>
<evidence type="ECO:0000256" key="9">
    <source>
        <dbReference type="ARBA" id="ARBA00025162"/>
    </source>
</evidence>
<feature type="transmembrane region" description="Helical" evidence="11">
    <location>
        <begin position="687"/>
        <end position="709"/>
    </location>
</feature>
<evidence type="ECO:0000256" key="11">
    <source>
        <dbReference type="SAM" id="Phobius"/>
    </source>
</evidence>
<dbReference type="InterPro" id="IPR023115">
    <property type="entry name" value="TIF_IF2_dom3"/>
</dbReference>
<evidence type="ECO:0000256" key="10">
    <source>
        <dbReference type="ARBA" id="ARBA00044200"/>
    </source>
</evidence>
<dbReference type="GO" id="GO:0003743">
    <property type="term" value="F:translation initiation factor activity"/>
    <property type="evidence" value="ECO:0007669"/>
    <property type="project" value="UniProtKB-KW"/>
</dbReference>
<keyword evidence="5" id="KW-0648">Protein biosynthesis</keyword>
<dbReference type="SUPFAM" id="SSF52540">
    <property type="entry name" value="P-loop containing nucleoside triphosphate hydrolases"/>
    <property type="match status" value="1"/>
</dbReference>
<dbReference type="KEGG" id="tpal:117650212"/>
<gene>
    <name evidence="14" type="primary">LOC117650212</name>
</gene>
<dbReference type="InterPro" id="IPR015760">
    <property type="entry name" value="TIF_IF2"/>
</dbReference>
<evidence type="ECO:0000256" key="3">
    <source>
        <dbReference type="ARBA" id="ARBA00022540"/>
    </source>
</evidence>
<dbReference type="RefSeq" id="XP_034249342.1">
    <property type="nucleotide sequence ID" value="XM_034393451.1"/>
</dbReference>
<evidence type="ECO:0000256" key="8">
    <source>
        <dbReference type="ARBA" id="ARBA00023134"/>
    </source>
</evidence>
<keyword evidence="4" id="KW-0547">Nucleotide-binding</keyword>
<dbReference type="GO" id="GO:0003924">
    <property type="term" value="F:GTPase activity"/>
    <property type="evidence" value="ECO:0007669"/>
    <property type="project" value="InterPro"/>
</dbReference>
<dbReference type="CDD" id="cd03702">
    <property type="entry name" value="IF2_mtIF2_II"/>
    <property type="match status" value="1"/>
</dbReference>
<dbReference type="GO" id="GO:0005739">
    <property type="term" value="C:mitochondrion"/>
    <property type="evidence" value="ECO:0007669"/>
    <property type="project" value="UniProtKB-SubCell"/>
</dbReference>
<dbReference type="PROSITE" id="PS51722">
    <property type="entry name" value="G_TR_2"/>
    <property type="match status" value="1"/>
</dbReference>
<dbReference type="Gene3D" id="2.40.30.10">
    <property type="entry name" value="Translation factors"/>
    <property type="match status" value="2"/>
</dbReference>
<comment type="function">
    <text evidence="9">One of the essential components for the initiation of protein synthesis. Protects formylmethionyl-tRNA from spontaneous hydrolysis and promotes its binding to the 30S ribosomal subunits. Also involved in the hydrolysis of GTP during the formation of the 70S ribosomal complex.</text>
</comment>
<accession>A0A6P8ZVK3</accession>
<dbReference type="FunFam" id="3.40.50.10050:FF:000001">
    <property type="entry name" value="Translation initiation factor IF-2"/>
    <property type="match status" value="1"/>
</dbReference>
<keyword evidence="11" id="KW-0472">Membrane</keyword>
<dbReference type="InParanoid" id="A0A6P8ZVK3"/>
<sequence length="760" mass="84610">MSMRRSMRTSKLNMAASLLRLGHGGRRLKLIINEKNQKLISSRGFAASLQSLLIPSNDTACYEAHNVIQNASFHSSCVRVRSKSELEARKEFLLARLDKKKRERVEVWRNMSVIELATKLNLKPKQLLTILHDHVPEGHFYKSKADLINNAEILQDVVKFLGKAPVLIATKVNETDDRDIDAHPRPPPNPEDLVKRAPIVTIMGHVDHGKTTLLDYLRKANVVASEFGGITQHIGAFSVKLGNNDSVTFIDTPGHAAFSSMRSRGANVTDIVVLVVAADDGVMEQTIESIRMAHEAGATIIVAINKIDKPGANVKRTEEMLAQHQLYTENMGGEIQAIPISALNGTNVETLVEAILIQSEMMDLKGDPSGLAEGVIVESRQDLHKGKLATAIIQRGTLRKGAILVAGDAHAKVRLMFDEAGQQITQATPSTPVEMMGWRELPSAGEILLEVESEKRAQQVLSYRKAKEIKSKGLADQQVIKEKAQEQQKLHHEKRRRAYEQGLRSMLDKREKMFVEDNSPKLKVIIKGDVDGSVEAILDVLDTYHNPDVPLQVVHYGVGDTTPNDLELASLFKATIYCFNVRTPPKLKEEAKAKRVPVKHMNVIYHLIDDIKQEVGGKMPTVEQEIILGEADVIQQFNINEKRKKIVVAGLRVTKGEIVKSEKVKLVREQEVLYEGKCNIEICFKSIMYANFVLMLTCFFPLLGSIASLRHIKTEVNSMKHGTECGLMLGDSSIPVKLGDTIVCFKHNLVQKPVEWNPGF</sequence>
<evidence type="ECO:0000256" key="1">
    <source>
        <dbReference type="ARBA" id="ARBA00004173"/>
    </source>
</evidence>
<evidence type="ECO:0000256" key="7">
    <source>
        <dbReference type="ARBA" id="ARBA00023128"/>
    </source>
</evidence>
<dbReference type="FunFam" id="2.40.30.10:FF:000007">
    <property type="entry name" value="Translation initiation factor IF-2"/>
    <property type="match status" value="1"/>
</dbReference>
<keyword evidence="3 14" id="KW-0396">Initiation factor</keyword>
<dbReference type="GO" id="GO:0005525">
    <property type="term" value="F:GTP binding"/>
    <property type="evidence" value="ECO:0007669"/>
    <property type="project" value="UniProtKB-KW"/>
</dbReference>
<evidence type="ECO:0000256" key="4">
    <source>
        <dbReference type="ARBA" id="ARBA00022741"/>
    </source>
</evidence>
<dbReference type="Gene3D" id="3.40.50.10050">
    <property type="entry name" value="Translation initiation factor IF- 2, domain 3"/>
    <property type="match status" value="1"/>
</dbReference>
<evidence type="ECO:0000313" key="13">
    <source>
        <dbReference type="Proteomes" id="UP000515158"/>
    </source>
</evidence>
<dbReference type="CDD" id="cd01887">
    <property type="entry name" value="IF2_eIF5B"/>
    <property type="match status" value="1"/>
</dbReference>
<dbReference type="FunFam" id="3.40.50.300:FF:000019">
    <property type="entry name" value="Translation initiation factor IF-2"/>
    <property type="match status" value="1"/>
</dbReference>
<evidence type="ECO:0000313" key="14">
    <source>
        <dbReference type="RefSeq" id="XP_034249342.1"/>
    </source>
</evidence>
<dbReference type="PANTHER" id="PTHR43381:SF20">
    <property type="entry name" value="TRANSLATION INITIATION FACTOR IF-2, MITOCHONDRIAL"/>
    <property type="match status" value="1"/>
</dbReference>
<protein>
    <recommendedName>
        <fullName evidence="10">Translation initiation factor IF-2, mitochondrial</fullName>
    </recommendedName>
</protein>
<dbReference type="InterPro" id="IPR053905">
    <property type="entry name" value="EF-G-like_DII"/>
</dbReference>
<evidence type="ECO:0000256" key="5">
    <source>
        <dbReference type="ARBA" id="ARBA00022917"/>
    </source>
</evidence>
<dbReference type="InterPro" id="IPR000178">
    <property type="entry name" value="TF_IF2_bacterial-like"/>
</dbReference>
<dbReference type="OrthoDB" id="361630at2759"/>
<comment type="similarity">
    <text evidence="2">Belongs to the TRAFAC class translation factor GTPase superfamily. Classic translation factor GTPase family. IF-2 subfamily.</text>
</comment>
<proteinExistence type="inferred from homology"/>
<keyword evidence="6" id="KW-0809">Transit peptide</keyword>
<keyword evidence="11" id="KW-1133">Transmembrane helix</keyword>
<organism evidence="14">
    <name type="scientific">Thrips palmi</name>
    <name type="common">Melon thrips</name>
    <dbReference type="NCBI Taxonomy" id="161013"/>
    <lineage>
        <taxon>Eukaryota</taxon>
        <taxon>Metazoa</taxon>
        <taxon>Ecdysozoa</taxon>
        <taxon>Arthropoda</taxon>
        <taxon>Hexapoda</taxon>
        <taxon>Insecta</taxon>
        <taxon>Pterygota</taxon>
        <taxon>Neoptera</taxon>
        <taxon>Paraneoptera</taxon>
        <taxon>Thysanoptera</taxon>
        <taxon>Terebrantia</taxon>
        <taxon>Thripoidea</taxon>
        <taxon>Thripidae</taxon>
        <taxon>Thrips</taxon>
    </lineage>
</organism>
<keyword evidence="11" id="KW-0812">Transmembrane</keyword>
<dbReference type="PANTHER" id="PTHR43381">
    <property type="entry name" value="TRANSLATION INITIATION FACTOR IF-2-RELATED"/>
    <property type="match status" value="1"/>
</dbReference>
<dbReference type="HAMAP" id="MF_00100_B">
    <property type="entry name" value="IF_2_B"/>
    <property type="match status" value="1"/>
</dbReference>
<dbReference type="Pfam" id="PF22042">
    <property type="entry name" value="EF-G_D2"/>
    <property type="match status" value="1"/>
</dbReference>
<dbReference type="PROSITE" id="PS01176">
    <property type="entry name" value="IF2"/>
    <property type="match status" value="1"/>
</dbReference>
<dbReference type="InterPro" id="IPR027417">
    <property type="entry name" value="P-loop_NTPase"/>
</dbReference>
<dbReference type="InterPro" id="IPR036925">
    <property type="entry name" value="TIF_IF2_dom3_sf"/>
</dbReference>
<dbReference type="GeneID" id="117650212"/>
<dbReference type="InterPro" id="IPR000795">
    <property type="entry name" value="T_Tr_GTP-bd_dom"/>
</dbReference>
<keyword evidence="7" id="KW-0496">Mitochondrion</keyword>
<dbReference type="CTD" id="43382"/>
<dbReference type="InterPro" id="IPR005225">
    <property type="entry name" value="Small_GTP-bd"/>
</dbReference>
<comment type="subcellular location">
    <subcellularLocation>
        <location evidence="1">Mitochondrion</location>
    </subcellularLocation>
</comment>
<dbReference type="Pfam" id="PF00009">
    <property type="entry name" value="GTP_EFTU"/>
    <property type="match status" value="1"/>
</dbReference>
<dbReference type="Proteomes" id="UP000515158">
    <property type="component" value="Unplaced"/>
</dbReference>
<evidence type="ECO:0000256" key="2">
    <source>
        <dbReference type="ARBA" id="ARBA00007733"/>
    </source>
</evidence>
<reference evidence="14" key="1">
    <citation type="submission" date="2025-08" db="UniProtKB">
        <authorList>
            <consortium name="RefSeq"/>
        </authorList>
    </citation>
    <scope>IDENTIFICATION</scope>
    <source>
        <tissue evidence="14">Total insect</tissue>
    </source>
</reference>
<name>A0A6P8ZVK3_THRPL</name>
<dbReference type="NCBIfam" id="TIGR00231">
    <property type="entry name" value="small_GTP"/>
    <property type="match status" value="1"/>
</dbReference>
<feature type="domain" description="Tr-type G" evidence="12">
    <location>
        <begin position="195"/>
        <end position="365"/>
    </location>
</feature>
<keyword evidence="13" id="KW-1185">Reference proteome</keyword>
<evidence type="ECO:0000256" key="6">
    <source>
        <dbReference type="ARBA" id="ARBA00022946"/>
    </source>
</evidence>
<dbReference type="SUPFAM" id="SSF50447">
    <property type="entry name" value="Translation proteins"/>
    <property type="match status" value="2"/>
</dbReference>
<dbReference type="SUPFAM" id="SSF52156">
    <property type="entry name" value="Initiation factor IF2/eIF5b, domain 3"/>
    <property type="match status" value="1"/>
</dbReference>
<dbReference type="InterPro" id="IPR044145">
    <property type="entry name" value="IF2_II"/>
</dbReference>
<dbReference type="FunFam" id="2.40.30.10:FF:000008">
    <property type="entry name" value="Translation initiation factor IF-2"/>
    <property type="match status" value="1"/>
</dbReference>
<keyword evidence="8" id="KW-0342">GTP-binding</keyword>
<evidence type="ECO:0000259" key="12">
    <source>
        <dbReference type="PROSITE" id="PS51722"/>
    </source>
</evidence>
<dbReference type="InterPro" id="IPR009000">
    <property type="entry name" value="Transl_B-barrel_sf"/>
</dbReference>